<evidence type="ECO:0000313" key="1">
    <source>
        <dbReference type="EMBL" id="SVA52590.1"/>
    </source>
</evidence>
<dbReference type="AlphaFoldDB" id="A0A381WJA9"/>
<reference evidence="1" key="1">
    <citation type="submission" date="2018-05" db="EMBL/GenBank/DDBJ databases">
        <authorList>
            <person name="Lanie J.A."/>
            <person name="Ng W.-L."/>
            <person name="Kazmierczak K.M."/>
            <person name="Andrzejewski T.M."/>
            <person name="Davidsen T.M."/>
            <person name="Wayne K.J."/>
            <person name="Tettelin H."/>
            <person name="Glass J.I."/>
            <person name="Rusch D."/>
            <person name="Podicherti R."/>
            <person name="Tsui H.-C.T."/>
            <person name="Winkler M.E."/>
        </authorList>
    </citation>
    <scope>NUCLEOTIDE SEQUENCE</scope>
</reference>
<name>A0A381WJA9_9ZZZZ</name>
<feature type="non-terminal residue" evidence="1">
    <location>
        <position position="479"/>
    </location>
</feature>
<protein>
    <submittedName>
        <fullName evidence="1">Uncharacterized protein</fullName>
    </submittedName>
</protein>
<proteinExistence type="predicted"/>
<dbReference type="EMBL" id="UINC01011987">
    <property type="protein sequence ID" value="SVA52590.1"/>
    <property type="molecule type" value="Genomic_DNA"/>
</dbReference>
<sequence>MNRFFIFCVIFGSIQAEILYESGDLVNFLGGNSPSSAYDNWVSHVTEGIASEGYNDYGPNWLDVQTNGFGEHRILEAGSPTLAYWETIFNRLLNGDTAYVSQLLTDSLESFRYDLVIFSDTTINRTYHMLRERLDSSFVDSNQVLVAEDDVIGSFRNGWGLYILNPEASRQQIIIQVPHPCDDFIAPYVAMDLFITTDAFGFMINGTGREVAWNEIGNYNNGKSLSDPSRNENTVFQKFQEAVTEPLIGMNPHWPLVFAIHSFDNVSHAERKSVIIAAGSQNALTNKPIRDISNENFDIINFTEEYPIPEYQFENPEPLHITEYYEAYYDDHFYYDNGSVEFPIVKATELRGPSNGVQMVALQSHFHNGSVYEPWVHVEMDEKPMLFDSLFITDETFYSYGAYPTSVGNFSTLREYYLPFIQGVEAYVSHWETYSDVTPPDSIQFLYPFSIENNHITLEWLPVEDTNFKTYQIQYDQDT</sequence>
<organism evidence="1">
    <name type="scientific">marine metagenome</name>
    <dbReference type="NCBI Taxonomy" id="408172"/>
    <lineage>
        <taxon>unclassified sequences</taxon>
        <taxon>metagenomes</taxon>
        <taxon>ecological metagenomes</taxon>
    </lineage>
</organism>
<gene>
    <name evidence="1" type="ORF">METZ01_LOCUS105444</name>
</gene>
<accession>A0A381WJA9</accession>